<evidence type="ECO:0000313" key="2">
    <source>
        <dbReference type="Proteomes" id="UP000215086"/>
    </source>
</evidence>
<reference evidence="1 2" key="1">
    <citation type="journal article" name="Front. Microbiol.">
        <title>Sugar Metabolism of the First Thermophilic Planctomycete Thermogutta terrifontis: Comparative Genomic and Transcriptomic Approaches.</title>
        <authorList>
            <person name="Elcheninov A.G."/>
            <person name="Menzel P."/>
            <person name="Gudbergsdottir S.R."/>
            <person name="Slesarev A.I."/>
            <person name="Kadnikov V.V."/>
            <person name="Krogh A."/>
            <person name="Bonch-Osmolovskaya E.A."/>
            <person name="Peng X."/>
            <person name="Kublanov I.V."/>
        </authorList>
    </citation>
    <scope>NUCLEOTIDE SEQUENCE [LARGE SCALE GENOMIC DNA]</scope>
    <source>
        <strain evidence="1 2">R1</strain>
    </source>
</reference>
<keyword evidence="2" id="KW-1185">Reference proteome</keyword>
<proteinExistence type="predicted"/>
<dbReference type="AlphaFoldDB" id="A0A286RHI7"/>
<accession>A0A286RHI7</accession>
<sequence>MLGDLPTEWVAEKRLLQYINRGFYSHGPTGPCVSAERFVIFRWDEAKSLRRDCLSCRDHRNTVSWD</sequence>
<organism evidence="1 2">
    <name type="scientific">Thermogutta terrifontis</name>
    <dbReference type="NCBI Taxonomy" id="1331910"/>
    <lineage>
        <taxon>Bacteria</taxon>
        <taxon>Pseudomonadati</taxon>
        <taxon>Planctomycetota</taxon>
        <taxon>Planctomycetia</taxon>
        <taxon>Pirellulales</taxon>
        <taxon>Thermoguttaceae</taxon>
        <taxon>Thermogutta</taxon>
    </lineage>
</organism>
<dbReference type="EMBL" id="CP018477">
    <property type="protein sequence ID" value="ASV75423.1"/>
    <property type="molecule type" value="Genomic_DNA"/>
</dbReference>
<gene>
    <name evidence="1" type="ORF">THTE_2821</name>
</gene>
<evidence type="ECO:0000313" key="1">
    <source>
        <dbReference type="EMBL" id="ASV75423.1"/>
    </source>
</evidence>
<name>A0A286RHI7_9BACT</name>
<protein>
    <submittedName>
        <fullName evidence="1">Uncharacterized protein</fullName>
    </submittedName>
</protein>
<dbReference type="KEGG" id="ttf:THTE_2821"/>
<dbReference type="Proteomes" id="UP000215086">
    <property type="component" value="Chromosome"/>
</dbReference>